<evidence type="ECO:0000313" key="2">
    <source>
        <dbReference type="EMBL" id="KAG2113456.1"/>
    </source>
</evidence>
<keyword evidence="2" id="KW-0418">Kinase</keyword>
<reference evidence="2" key="1">
    <citation type="journal article" date="2020" name="New Phytol.">
        <title>Comparative genomics reveals dynamic genome evolution in host specialist ectomycorrhizal fungi.</title>
        <authorList>
            <person name="Lofgren L.A."/>
            <person name="Nguyen N.H."/>
            <person name="Vilgalys R."/>
            <person name="Ruytinx J."/>
            <person name="Liao H.L."/>
            <person name="Branco S."/>
            <person name="Kuo A."/>
            <person name="LaButti K."/>
            <person name="Lipzen A."/>
            <person name="Andreopoulos W."/>
            <person name="Pangilinan J."/>
            <person name="Riley R."/>
            <person name="Hundley H."/>
            <person name="Na H."/>
            <person name="Barry K."/>
            <person name="Grigoriev I.V."/>
            <person name="Stajich J.E."/>
            <person name="Kennedy P.G."/>
        </authorList>
    </citation>
    <scope>NUCLEOTIDE SEQUENCE</scope>
    <source>
        <strain evidence="2">FC423</strain>
    </source>
</reference>
<dbReference type="Pfam" id="PF00069">
    <property type="entry name" value="Pkinase"/>
    <property type="match status" value="1"/>
</dbReference>
<dbReference type="SUPFAM" id="SSF56112">
    <property type="entry name" value="Protein kinase-like (PK-like)"/>
    <property type="match status" value="1"/>
</dbReference>
<evidence type="ECO:0000313" key="3">
    <source>
        <dbReference type="Proteomes" id="UP000823399"/>
    </source>
</evidence>
<dbReference type="EMBL" id="JABBWM010000012">
    <property type="protein sequence ID" value="KAG2113456.1"/>
    <property type="molecule type" value="Genomic_DNA"/>
</dbReference>
<dbReference type="Proteomes" id="UP000823399">
    <property type="component" value="Unassembled WGS sequence"/>
</dbReference>
<dbReference type="GO" id="GO:0004709">
    <property type="term" value="F:MAP kinase kinase kinase activity"/>
    <property type="evidence" value="ECO:0007669"/>
    <property type="project" value="TreeGrafter"/>
</dbReference>
<sequence>MIPNETIGVTPYVPQFFWRFWLSDADPLKHTLDDHRVHTYDIYDNELTETRRVPEQVQTIFHNFDIPSLDEGCRSVLRTAEQAFTRLENEVERILSELISKIRSSHSGESRPDTRLELPISRHSRDALLRFFVFLRYRNSDKYAKTVASLTTRVITGSGAVVNARHAWHRVRRRATLGGFHAFLQHENNDKKVFRHFEGLDCWRFCDAEICIGLASEGQQFVLPDSCFATLDEEFAGDPSSAHLLFPIMPTIALYVLGTQREEPQPHGSSVGNQVMGAAAAWIDVDIESPADVHLRNASLLQRHPARLYFSSLTSITQAIAHYDSFRWVTEHLDYSRLKQRARQKATLEQLTKTLVVKGSVLLVDLTDEVEKVGDAPVSGGSFADVWKGVWTHSHYGTRPVALKYLRQYMHVTDEIKEKLMLRLKSEVVAWHRLRHSNIAQLYGVAQSPNSIAMVSPWCNNGTLTRYLEMNPEADRFALIQQIASAVSYLHNCQPVVIHRDLKGSNILIGDDGQALLTDFGLSNVIEEVLESEPSMRNSRFATSLFAGSTRWMAPELIEALTNDDDAQPPPISTSSDVYAFACVCLEVATGSLPFSHRSNDTAVIFDIMRGVKPSRGCTPMKLQLPEKEVDHFRKLLDRCWSPVPFLRPTMTQIKQELAAISGCCMYSSESSRHA</sequence>
<keyword evidence="3" id="KW-1185">Reference proteome</keyword>
<comment type="caution">
    <text evidence="2">The sequence shown here is derived from an EMBL/GenBank/DDBJ whole genome shotgun (WGS) entry which is preliminary data.</text>
</comment>
<dbReference type="InterPro" id="IPR011009">
    <property type="entry name" value="Kinase-like_dom_sf"/>
</dbReference>
<dbReference type="InterPro" id="IPR051681">
    <property type="entry name" value="Ser/Thr_Kinases-Pseudokinases"/>
</dbReference>
<dbReference type="InterPro" id="IPR000719">
    <property type="entry name" value="Prot_kinase_dom"/>
</dbReference>
<organism evidence="2 3">
    <name type="scientific">Suillus discolor</name>
    <dbReference type="NCBI Taxonomy" id="1912936"/>
    <lineage>
        <taxon>Eukaryota</taxon>
        <taxon>Fungi</taxon>
        <taxon>Dikarya</taxon>
        <taxon>Basidiomycota</taxon>
        <taxon>Agaricomycotina</taxon>
        <taxon>Agaricomycetes</taxon>
        <taxon>Agaricomycetidae</taxon>
        <taxon>Boletales</taxon>
        <taxon>Suillineae</taxon>
        <taxon>Suillaceae</taxon>
        <taxon>Suillus</taxon>
    </lineage>
</organism>
<name>A0A9P7JXG0_9AGAM</name>
<feature type="domain" description="Protein kinase" evidence="1">
    <location>
        <begin position="372"/>
        <end position="661"/>
    </location>
</feature>
<accession>A0A9P7JXG0</accession>
<dbReference type="PANTHER" id="PTHR44329">
    <property type="entry name" value="SERINE/THREONINE-PROTEIN KINASE TNNI3K-RELATED"/>
    <property type="match status" value="1"/>
</dbReference>
<gene>
    <name evidence="2" type="ORF">F5147DRAFT_681022</name>
</gene>
<protein>
    <submittedName>
        <fullName evidence="2">Kinase-like domain-containing protein</fullName>
    </submittedName>
</protein>
<dbReference type="Pfam" id="PF14022">
    <property type="entry name" value="DUF4238"/>
    <property type="match status" value="1"/>
</dbReference>
<evidence type="ECO:0000259" key="1">
    <source>
        <dbReference type="PROSITE" id="PS50011"/>
    </source>
</evidence>
<proteinExistence type="predicted"/>
<dbReference type="Gene3D" id="1.10.510.10">
    <property type="entry name" value="Transferase(Phosphotransferase) domain 1"/>
    <property type="match status" value="1"/>
</dbReference>
<dbReference type="InterPro" id="IPR025332">
    <property type="entry name" value="DUF4238"/>
</dbReference>
<dbReference type="GO" id="GO:0005524">
    <property type="term" value="F:ATP binding"/>
    <property type="evidence" value="ECO:0007669"/>
    <property type="project" value="InterPro"/>
</dbReference>
<dbReference type="OrthoDB" id="6718656at2759"/>
<dbReference type="PROSITE" id="PS00108">
    <property type="entry name" value="PROTEIN_KINASE_ST"/>
    <property type="match status" value="1"/>
</dbReference>
<dbReference type="InterPro" id="IPR008271">
    <property type="entry name" value="Ser/Thr_kinase_AS"/>
</dbReference>
<dbReference type="RefSeq" id="XP_041295843.1">
    <property type="nucleotide sequence ID" value="XM_041436344.1"/>
</dbReference>
<dbReference type="PROSITE" id="PS50011">
    <property type="entry name" value="PROTEIN_KINASE_DOM"/>
    <property type="match status" value="1"/>
</dbReference>
<dbReference type="AlphaFoldDB" id="A0A9P7JXG0"/>
<dbReference type="PANTHER" id="PTHR44329:SF262">
    <property type="entry name" value="RAF HOMOLOG SERINE_THREONINE-PROTEIN KINASE RAF"/>
    <property type="match status" value="1"/>
</dbReference>
<keyword evidence="2" id="KW-0808">Transferase</keyword>
<dbReference type="GeneID" id="64698603"/>
<dbReference type="SMART" id="SM00220">
    <property type="entry name" value="S_TKc"/>
    <property type="match status" value="1"/>
</dbReference>